<evidence type="ECO:0000313" key="1">
    <source>
        <dbReference type="EMBL" id="MDW5594764.1"/>
    </source>
</evidence>
<sequence length="95" mass="10559">MSAPDPLEQLSSEQLHDLAVRHARHHLDVGFFWRLMKVLPAAEAAAGEDDEAEADLQSLVAHIDDVTESGKGEVGDLLRPFYLDYLRQHNVTPKG</sequence>
<dbReference type="Proteomes" id="UP001284601">
    <property type="component" value="Unassembled WGS sequence"/>
</dbReference>
<comment type="caution">
    <text evidence="1">The sequence shown here is derived from an EMBL/GenBank/DDBJ whole genome shotgun (WGS) entry which is preliminary data.</text>
</comment>
<proteinExistence type="predicted"/>
<accession>A0ABU4HPW0</accession>
<keyword evidence="2" id="KW-1185">Reference proteome</keyword>
<organism evidence="1 2">
    <name type="scientific">Conexibacter stalactiti</name>
    <dbReference type="NCBI Taxonomy" id="1940611"/>
    <lineage>
        <taxon>Bacteria</taxon>
        <taxon>Bacillati</taxon>
        <taxon>Actinomycetota</taxon>
        <taxon>Thermoleophilia</taxon>
        <taxon>Solirubrobacterales</taxon>
        <taxon>Conexibacteraceae</taxon>
        <taxon>Conexibacter</taxon>
    </lineage>
</organism>
<protein>
    <submittedName>
        <fullName evidence="1">Uncharacterized protein</fullName>
    </submittedName>
</protein>
<evidence type="ECO:0000313" key="2">
    <source>
        <dbReference type="Proteomes" id="UP001284601"/>
    </source>
</evidence>
<reference evidence="2" key="1">
    <citation type="submission" date="2023-07" db="EMBL/GenBank/DDBJ databases">
        <title>Conexibacter stalactiti sp. nov., isolated from stalactites in a lava cave and emended description of the genus Conexibacter.</title>
        <authorList>
            <person name="Lee S.D."/>
        </authorList>
    </citation>
    <scope>NUCLEOTIDE SEQUENCE [LARGE SCALE GENOMIC DNA]</scope>
    <source>
        <strain evidence="2">KCTC 39840</strain>
    </source>
</reference>
<dbReference type="RefSeq" id="WP_318597073.1">
    <property type="nucleotide sequence ID" value="NZ_JAWSTH010000021.1"/>
</dbReference>
<name>A0ABU4HPW0_9ACTN</name>
<dbReference type="EMBL" id="JAWSTH010000021">
    <property type="protein sequence ID" value="MDW5594764.1"/>
    <property type="molecule type" value="Genomic_DNA"/>
</dbReference>
<gene>
    <name evidence="1" type="ORF">R7226_10475</name>
</gene>